<comment type="caution">
    <text evidence="1">The sequence shown here is derived from an EMBL/GenBank/DDBJ whole genome shotgun (WGS) entry which is preliminary data.</text>
</comment>
<dbReference type="Proteomes" id="UP000291144">
    <property type="component" value="Unassembled WGS sequence"/>
</dbReference>
<dbReference type="EMBL" id="SJKB01000002">
    <property type="protein sequence ID" value="TCC64451.1"/>
    <property type="molecule type" value="Genomic_DNA"/>
</dbReference>
<organism evidence="1 2">
    <name type="scientific">Kribbella pittospori</name>
    <dbReference type="NCBI Taxonomy" id="722689"/>
    <lineage>
        <taxon>Bacteria</taxon>
        <taxon>Bacillati</taxon>
        <taxon>Actinomycetota</taxon>
        <taxon>Actinomycetes</taxon>
        <taxon>Propionibacteriales</taxon>
        <taxon>Kribbellaceae</taxon>
        <taxon>Kribbella</taxon>
    </lineage>
</organism>
<dbReference type="OrthoDB" id="5185958at2"/>
<name>A0A4R0KU16_9ACTN</name>
<dbReference type="RefSeq" id="WP_131352956.1">
    <property type="nucleotide sequence ID" value="NZ_SJKB01000002.1"/>
</dbReference>
<dbReference type="Pfam" id="PF14430">
    <property type="entry name" value="Imm1"/>
    <property type="match status" value="1"/>
</dbReference>
<accession>A0A4R0KU16</accession>
<proteinExistence type="predicted"/>
<gene>
    <name evidence="1" type="ORF">E0H73_08630</name>
</gene>
<dbReference type="InterPro" id="IPR025680">
    <property type="entry name" value="DddI"/>
</dbReference>
<protein>
    <recommendedName>
        <fullName evidence="3">Immunity protein Imm1</fullName>
    </recommendedName>
</protein>
<keyword evidence="2" id="KW-1185">Reference proteome</keyword>
<dbReference type="AlphaFoldDB" id="A0A4R0KU16"/>
<evidence type="ECO:0000313" key="1">
    <source>
        <dbReference type="EMBL" id="TCC64451.1"/>
    </source>
</evidence>
<sequence length="146" mass="16335">MTYTAKAYYLPEHEDEPIEIDGTDDLRALIDAMLSQPRQTSVVVLYINERPLHEIGVPDHELKIGVLADRKLGSARFVNGRDAVYASGHSDGVGPIRYQYMGHEDLFPADSLAELDTLLGVANSFLEVGGSERPRGVEWLEWPKRQ</sequence>
<evidence type="ECO:0000313" key="2">
    <source>
        <dbReference type="Proteomes" id="UP000291144"/>
    </source>
</evidence>
<evidence type="ECO:0008006" key="3">
    <source>
        <dbReference type="Google" id="ProtNLM"/>
    </source>
</evidence>
<reference evidence="1 2" key="1">
    <citation type="submission" date="2019-02" db="EMBL/GenBank/DDBJ databases">
        <title>Kribbella capetownensis sp. nov. and Kribbella speibonae sp. nov., isolated from soil.</title>
        <authorList>
            <person name="Curtis S.M."/>
            <person name="Norton I."/>
            <person name="Everest G.J."/>
            <person name="Meyers P.R."/>
        </authorList>
    </citation>
    <scope>NUCLEOTIDE SEQUENCE [LARGE SCALE GENOMIC DNA]</scope>
    <source>
        <strain evidence="1 2">NRRL B-24813</strain>
    </source>
</reference>